<evidence type="ECO:0000313" key="4">
    <source>
        <dbReference type="EnsemblMetazoa" id="XP_038063555.1"/>
    </source>
</evidence>
<evidence type="ECO:0008006" key="6">
    <source>
        <dbReference type="Google" id="ProtNLM"/>
    </source>
</evidence>
<proteinExistence type="predicted"/>
<dbReference type="PROSITE" id="PS51257">
    <property type="entry name" value="PROKAR_LIPOPROTEIN"/>
    <property type="match status" value="1"/>
</dbReference>
<keyword evidence="5" id="KW-1185">Reference proteome</keyword>
<name>A0A914AHS7_PATMI</name>
<protein>
    <recommendedName>
        <fullName evidence="6">TNFR-Cys domain-containing protein</fullName>
    </recommendedName>
</protein>
<organism evidence="4 5">
    <name type="scientific">Patiria miniata</name>
    <name type="common">Bat star</name>
    <name type="synonym">Asterina miniata</name>
    <dbReference type="NCBI Taxonomy" id="46514"/>
    <lineage>
        <taxon>Eukaryota</taxon>
        <taxon>Metazoa</taxon>
        <taxon>Echinodermata</taxon>
        <taxon>Eleutherozoa</taxon>
        <taxon>Asterozoa</taxon>
        <taxon>Asteroidea</taxon>
        <taxon>Valvatacea</taxon>
        <taxon>Valvatida</taxon>
        <taxon>Asterinidae</taxon>
        <taxon>Patiria</taxon>
    </lineage>
</organism>
<keyword evidence="2" id="KW-1133">Transmembrane helix</keyword>
<evidence type="ECO:0000313" key="5">
    <source>
        <dbReference type="Proteomes" id="UP000887568"/>
    </source>
</evidence>
<dbReference type="GeneID" id="119734252"/>
<keyword evidence="2" id="KW-0472">Membrane</keyword>
<evidence type="ECO:0000256" key="1">
    <source>
        <dbReference type="SAM" id="MobiDB-lite"/>
    </source>
</evidence>
<dbReference type="RefSeq" id="XP_038063555.1">
    <property type="nucleotide sequence ID" value="XM_038207627.1"/>
</dbReference>
<dbReference type="OMA" id="INVRICF"/>
<keyword evidence="3" id="KW-0732">Signal</keyword>
<evidence type="ECO:0000256" key="2">
    <source>
        <dbReference type="SAM" id="Phobius"/>
    </source>
</evidence>
<feature type="region of interest" description="Disordered" evidence="1">
    <location>
        <begin position="103"/>
        <end position="132"/>
    </location>
</feature>
<feature type="transmembrane region" description="Helical" evidence="2">
    <location>
        <begin position="154"/>
        <end position="174"/>
    </location>
</feature>
<keyword evidence="2" id="KW-0812">Transmembrane</keyword>
<evidence type="ECO:0000256" key="3">
    <source>
        <dbReference type="SAM" id="SignalP"/>
    </source>
</evidence>
<feature type="signal peptide" evidence="3">
    <location>
        <begin position="1"/>
        <end position="33"/>
    </location>
</feature>
<accession>A0A914AHS7</accession>
<dbReference type="OrthoDB" id="10237615at2759"/>
<feature type="compositionally biased region" description="Low complexity" evidence="1">
    <location>
        <begin position="120"/>
        <end position="132"/>
    </location>
</feature>
<feature type="chain" id="PRO_5037777843" description="TNFR-Cys domain-containing protein" evidence="3">
    <location>
        <begin position="34"/>
        <end position="207"/>
    </location>
</feature>
<dbReference type="AlphaFoldDB" id="A0A914AHS7"/>
<reference evidence="4" key="1">
    <citation type="submission" date="2022-11" db="UniProtKB">
        <authorList>
            <consortium name="EnsemblMetazoa"/>
        </authorList>
    </citation>
    <scope>IDENTIFICATION</scope>
</reference>
<feature type="region of interest" description="Disordered" evidence="1">
    <location>
        <begin position="182"/>
        <end position="207"/>
    </location>
</feature>
<dbReference type="EnsemblMetazoa" id="XM_038207627.1">
    <property type="protein sequence ID" value="XP_038063555.1"/>
    <property type="gene ID" value="LOC119734252"/>
</dbReference>
<dbReference type="Proteomes" id="UP000887568">
    <property type="component" value="Unplaced"/>
</dbReference>
<sequence length="207" mass="22630">MMDVRVKVRICHSRPPSWLWWLVFCACFLQSTSLPVSNQNEPSDEDKRCFSTFGSKYVYEEVQGVCVPCRTCECGYIATNPHCVKCVDFGILNCQTTALVTSTPQQERKETSQSPQTSMETTIEPTSTGSTTVMATTLPTTTAETNEGNSTWEIVVGVSVGGTILGIAVLYAVLKCCRCKKAPGGTQETQPPEETHPMTGRPQESSV</sequence>